<evidence type="ECO:0000313" key="10">
    <source>
        <dbReference type="Proteomes" id="UP001321498"/>
    </source>
</evidence>
<comment type="similarity">
    <text evidence="6">Belongs to the ABC-4 integral membrane protein family.</text>
</comment>
<evidence type="ECO:0000256" key="5">
    <source>
        <dbReference type="ARBA" id="ARBA00023136"/>
    </source>
</evidence>
<feature type="transmembrane region" description="Helical" evidence="7">
    <location>
        <begin position="204"/>
        <end position="223"/>
    </location>
</feature>
<feature type="transmembrane region" description="Helical" evidence="7">
    <location>
        <begin position="426"/>
        <end position="448"/>
    </location>
</feature>
<dbReference type="RefSeq" id="WP_286276914.1">
    <property type="nucleotide sequence ID" value="NZ_AP027731.1"/>
</dbReference>
<evidence type="ECO:0000256" key="7">
    <source>
        <dbReference type="SAM" id="Phobius"/>
    </source>
</evidence>
<dbReference type="Pfam" id="PF02687">
    <property type="entry name" value="FtsX"/>
    <property type="match status" value="2"/>
</dbReference>
<feature type="transmembrane region" description="Helical" evidence="7">
    <location>
        <begin position="229"/>
        <end position="250"/>
    </location>
</feature>
<gene>
    <name evidence="9" type="ORF">GCM10025866_28360</name>
</gene>
<keyword evidence="4 7" id="KW-1133">Transmembrane helix</keyword>
<dbReference type="InterPro" id="IPR050250">
    <property type="entry name" value="Macrolide_Exporter_MacB"/>
</dbReference>
<reference evidence="10" key="1">
    <citation type="journal article" date="2019" name="Int. J. Syst. Evol. Microbiol.">
        <title>The Global Catalogue of Microorganisms (GCM) 10K type strain sequencing project: providing services to taxonomists for standard genome sequencing and annotation.</title>
        <authorList>
            <consortium name="The Broad Institute Genomics Platform"/>
            <consortium name="The Broad Institute Genome Sequencing Center for Infectious Disease"/>
            <person name="Wu L."/>
            <person name="Ma J."/>
        </authorList>
    </citation>
    <scope>NUCLEOTIDE SEQUENCE [LARGE SCALE GENOMIC DNA]</scope>
    <source>
        <strain evidence="10">NBRC 108725</strain>
    </source>
</reference>
<accession>A0ABM8GF20</accession>
<feature type="transmembrane region" description="Helical" evidence="7">
    <location>
        <begin position="325"/>
        <end position="350"/>
    </location>
</feature>
<sequence length="465" mass="47391">MSRLSVRDHLPSVLVATISSAFGVALLGVTGVIGTAAEEDDATGSSGTVGLMLQIVAAVFIVIAMYVAAIVTANTFATIIAGRTRTIALLRLLGSSASAQRRAVAREGLLVGLAGAALGLLLGAGATFLLTRIGIALGALPDLAYPLVDASAGLPVAAVVLTTWLASWVGSRRVLTVTPLQALGSAQERSAADAARPARTVTGLVLVIVGLALVGFGVLVGLVTPFGVFLGLIGGVLSFTGLVAGSTWLMPPALRLVGRLFGQGAAARLAAENALRYPERSSRTAIGLVIGITLITMFGVGIATFERIMREAMAAEPRLYEGTQQMLTATVVVLSVLLGFSALIAAIGMVNNLSLSVLQRTRELGLLRALGFTGAQIRRMILVESAQLTLAALLVGVALGAFYGWAGAQSLFGAFDGSPGVVLPGVPWTLLGVLAIASGALTWIASLAPSRRATRVSPVAALAVD</sequence>
<feature type="transmembrane region" description="Helical" evidence="7">
    <location>
        <begin position="143"/>
        <end position="166"/>
    </location>
</feature>
<keyword evidence="5 7" id="KW-0472">Membrane</keyword>
<name>A0ABM8GF20_9MICO</name>
<evidence type="ECO:0000259" key="8">
    <source>
        <dbReference type="Pfam" id="PF02687"/>
    </source>
</evidence>
<dbReference type="EMBL" id="AP027731">
    <property type="protein sequence ID" value="BDZ46927.1"/>
    <property type="molecule type" value="Genomic_DNA"/>
</dbReference>
<dbReference type="Proteomes" id="UP001321498">
    <property type="component" value="Chromosome"/>
</dbReference>
<feature type="transmembrane region" description="Helical" evidence="7">
    <location>
        <begin position="388"/>
        <end position="406"/>
    </location>
</feature>
<dbReference type="PANTHER" id="PTHR30572:SF4">
    <property type="entry name" value="ABC TRANSPORTER PERMEASE YTRF"/>
    <property type="match status" value="1"/>
</dbReference>
<evidence type="ECO:0000256" key="4">
    <source>
        <dbReference type="ARBA" id="ARBA00022989"/>
    </source>
</evidence>
<feature type="transmembrane region" description="Helical" evidence="7">
    <location>
        <begin position="109"/>
        <end position="131"/>
    </location>
</feature>
<dbReference type="PANTHER" id="PTHR30572">
    <property type="entry name" value="MEMBRANE COMPONENT OF TRANSPORTER-RELATED"/>
    <property type="match status" value="1"/>
</dbReference>
<feature type="transmembrane region" description="Helical" evidence="7">
    <location>
        <begin position="12"/>
        <end position="33"/>
    </location>
</feature>
<feature type="domain" description="ABC3 transporter permease C-terminal" evidence="8">
    <location>
        <begin position="336"/>
        <end position="458"/>
    </location>
</feature>
<keyword evidence="10" id="KW-1185">Reference proteome</keyword>
<organism evidence="9 10">
    <name type="scientific">Naasia aerilata</name>
    <dbReference type="NCBI Taxonomy" id="1162966"/>
    <lineage>
        <taxon>Bacteria</taxon>
        <taxon>Bacillati</taxon>
        <taxon>Actinomycetota</taxon>
        <taxon>Actinomycetes</taxon>
        <taxon>Micrococcales</taxon>
        <taxon>Microbacteriaceae</taxon>
        <taxon>Naasia</taxon>
    </lineage>
</organism>
<proteinExistence type="inferred from homology"/>
<keyword evidence="2" id="KW-1003">Cell membrane</keyword>
<protein>
    <recommendedName>
        <fullName evidence="8">ABC3 transporter permease C-terminal domain-containing protein</fullName>
    </recommendedName>
</protein>
<evidence type="ECO:0000256" key="6">
    <source>
        <dbReference type="ARBA" id="ARBA00038076"/>
    </source>
</evidence>
<feature type="transmembrane region" description="Helical" evidence="7">
    <location>
        <begin position="53"/>
        <end position="81"/>
    </location>
</feature>
<feature type="domain" description="ABC3 transporter permease C-terminal" evidence="8">
    <location>
        <begin position="59"/>
        <end position="178"/>
    </location>
</feature>
<comment type="subcellular location">
    <subcellularLocation>
        <location evidence="1">Cell membrane</location>
        <topology evidence="1">Multi-pass membrane protein</topology>
    </subcellularLocation>
</comment>
<evidence type="ECO:0000256" key="2">
    <source>
        <dbReference type="ARBA" id="ARBA00022475"/>
    </source>
</evidence>
<keyword evidence="3 7" id="KW-0812">Transmembrane</keyword>
<evidence type="ECO:0000256" key="1">
    <source>
        <dbReference type="ARBA" id="ARBA00004651"/>
    </source>
</evidence>
<dbReference type="InterPro" id="IPR003838">
    <property type="entry name" value="ABC3_permease_C"/>
</dbReference>
<evidence type="ECO:0000256" key="3">
    <source>
        <dbReference type="ARBA" id="ARBA00022692"/>
    </source>
</evidence>
<evidence type="ECO:0000313" key="9">
    <source>
        <dbReference type="EMBL" id="BDZ46927.1"/>
    </source>
</evidence>
<feature type="transmembrane region" description="Helical" evidence="7">
    <location>
        <begin position="285"/>
        <end position="305"/>
    </location>
</feature>